<protein>
    <submittedName>
        <fullName evidence="1">Uncharacterized protein</fullName>
    </submittedName>
</protein>
<proteinExistence type="predicted"/>
<reference evidence="1" key="1">
    <citation type="submission" date="2020-03" db="EMBL/GenBank/DDBJ databases">
        <title>Hybrid Assembly of Korean Phytophthora infestans isolates.</title>
        <authorList>
            <person name="Prokchorchik M."/>
            <person name="Lee Y."/>
            <person name="Seo J."/>
            <person name="Cho J.-H."/>
            <person name="Park Y.-E."/>
            <person name="Jang D.-C."/>
            <person name="Im J.-S."/>
            <person name="Choi J.-G."/>
            <person name="Park H.-J."/>
            <person name="Lee G.-B."/>
            <person name="Lee Y.-G."/>
            <person name="Hong S.-Y."/>
            <person name="Cho K."/>
            <person name="Sohn K.H."/>
        </authorList>
    </citation>
    <scope>NUCLEOTIDE SEQUENCE</scope>
    <source>
        <strain evidence="1">KR_2_A2</strain>
    </source>
</reference>
<gene>
    <name evidence="1" type="ORF">GN958_ATG16078</name>
</gene>
<dbReference type="EMBL" id="JAACNO010002256">
    <property type="protein sequence ID" value="KAF4134822.1"/>
    <property type="molecule type" value="Genomic_DNA"/>
</dbReference>
<dbReference type="AlphaFoldDB" id="A0A8S9U590"/>
<evidence type="ECO:0000313" key="2">
    <source>
        <dbReference type="Proteomes" id="UP000704712"/>
    </source>
</evidence>
<comment type="caution">
    <text evidence="1">The sequence shown here is derived from an EMBL/GenBank/DDBJ whole genome shotgun (WGS) entry which is preliminary data.</text>
</comment>
<name>A0A8S9U590_PHYIN</name>
<accession>A0A8S9U590</accession>
<evidence type="ECO:0000313" key="1">
    <source>
        <dbReference type="EMBL" id="KAF4134822.1"/>
    </source>
</evidence>
<sequence>MTTTLDPPAAVKRADESWADIGPFKRKPIQPGESSIIFDLGVRVEYTEGTKTKVGYICLADEYCRRTDTADNLLLLSRGNTSAAVKHLRLVHHLVSPKPKRAMTTKRKREEEIEHLRSSVLFSRNPARLNLLLETLRIVSHNLPLRIGEYEASRLKEAVVVRDEMQVVITVELIEESIIELYVSTTKEVIEFLHSNRQLFPYFTMVADFWTCKTMGEQYLGLRVYLIDTNWHFWSVLLGTRKFNPAYGDRDGGIRRPFLLWVKRTLEDFQLTVKDLYGATSDKGSDVVGLLTEELDLEWE</sequence>
<dbReference type="Proteomes" id="UP000704712">
    <property type="component" value="Unassembled WGS sequence"/>
</dbReference>
<organism evidence="1 2">
    <name type="scientific">Phytophthora infestans</name>
    <name type="common">Potato late blight agent</name>
    <name type="synonym">Botrytis infestans</name>
    <dbReference type="NCBI Taxonomy" id="4787"/>
    <lineage>
        <taxon>Eukaryota</taxon>
        <taxon>Sar</taxon>
        <taxon>Stramenopiles</taxon>
        <taxon>Oomycota</taxon>
        <taxon>Peronosporomycetes</taxon>
        <taxon>Peronosporales</taxon>
        <taxon>Peronosporaceae</taxon>
        <taxon>Phytophthora</taxon>
    </lineage>
</organism>